<dbReference type="Proteomes" id="UP000664859">
    <property type="component" value="Unassembled WGS sequence"/>
</dbReference>
<keyword evidence="3" id="KW-1185">Reference proteome</keyword>
<reference evidence="2" key="1">
    <citation type="submission" date="2021-02" db="EMBL/GenBank/DDBJ databases">
        <title>First Annotated Genome of the Yellow-green Alga Tribonema minus.</title>
        <authorList>
            <person name="Mahan K.M."/>
        </authorList>
    </citation>
    <scope>NUCLEOTIDE SEQUENCE</scope>
    <source>
        <strain evidence="2">UTEX B ZZ1240</strain>
    </source>
</reference>
<dbReference type="EMBL" id="JAFCMP010000067">
    <property type="protein sequence ID" value="KAG5188682.1"/>
    <property type="molecule type" value="Genomic_DNA"/>
</dbReference>
<evidence type="ECO:0000313" key="3">
    <source>
        <dbReference type="Proteomes" id="UP000664859"/>
    </source>
</evidence>
<evidence type="ECO:0000313" key="2">
    <source>
        <dbReference type="EMBL" id="KAG5188682.1"/>
    </source>
</evidence>
<evidence type="ECO:0000256" key="1">
    <source>
        <dbReference type="SAM" id="MobiDB-lite"/>
    </source>
</evidence>
<feature type="compositionally biased region" description="Basic and acidic residues" evidence="1">
    <location>
        <begin position="69"/>
        <end position="86"/>
    </location>
</feature>
<organism evidence="2 3">
    <name type="scientific">Tribonema minus</name>
    <dbReference type="NCBI Taxonomy" id="303371"/>
    <lineage>
        <taxon>Eukaryota</taxon>
        <taxon>Sar</taxon>
        <taxon>Stramenopiles</taxon>
        <taxon>Ochrophyta</taxon>
        <taxon>PX clade</taxon>
        <taxon>Xanthophyceae</taxon>
        <taxon>Tribonematales</taxon>
        <taxon>Tribonemataceae</taxon>
        <taxon>Tribonema</taxon>
    </lineage>
</organism>
<protein>
    <submittedName>
        <fullName evidence="2">Uncharacterized protein</fullName>
    </submittedName>
</protein>
<proteinExistence type="predicted"/>
<accession>A0A836CJQ3</accession>
<feature type="region of interest" description="Disordered" evidence="1">
    <location>
        <begin position="1"/>
        <end position="25"/>
    </location>
</feature>
<name>A0A836CJQ3_9STRA</name>
<comment type="caution">
    <text evidence="2">The sequence shown here is derived from an EMBL/GenBank/DDBJ whole genome shotgun (WGS) entry which is preliminary data.</text>
</comment>
<sequence>MGGWTPNARGSDAPDAGLHRTASAGASTRAAAALAALIALAAAARLLKRELHGVHAFWPPAIARRRSARRQERARQRAQPRCDARRASRVFAPLPPQRSA</sequence>
<feature type="region of interest" description="Disordered" evidence="1">
    <location>
        <begin position="65"/>
        <end position="100"/>
    </location>
</feature>
<gene>
    <name evidence="2" type="ORF">JKP88DRAFT_287387</name>
</gene>
<dbReference type="AlphaFoldDB" id="A0A836CJQ3"/>